<keyword evidence="2" id="KW-1185">Reference proteome</keyword>
<evidence type="ECO:0000313" key="2">
    <source>
        <dbReference type="Proteomes" id="UP000810130"/>
    </source>
</evidence>
<evidence type="ECO:0000313" key="1">
    <source>
        <dbReference type="EMBL" id="MBP2857239.1"/>
    </source>
</evidence>
<gene>
    <name evidence="1" type="ORF">J8657_06455</name>
</gene>
<protein>
    <submittedName>
        <fullName evidence="1">Uncharacterized protein</fullName>
    </submittedName>
</protein>
<proteinExistence type="predicted"/>
<accession>A0ABS5B9W0</accession>
<dbReference type="EMBL" id="JAGJWX010000004">
    <property type="protein sequence ID" value="MBP2857239.1"/>
    <property type="molecule type" value="Genomic_DNA"/>
</dbReference>
<dbReference type="RefSeq" id="WP_210174558.1">
    <property type="nucleotide sequence ID" value="NZ_JAGJWX010000004.1"/>
</dbReference>
<reference evidence="1 2" key="1">
    <citation type="submission" date="2021-04" db="EMBL/GenBank/DDBJ databases">
        <title>Genomic and host-range diversity within the Dickeya zeae complex, identification of D. zeae and D. oryzae members, proposal of two novel subspecies D. zeae subsp. zeae subsp. nov. and D. zeae subsp. dombae subsp. nov.</title>
        <authorList>
            <person name="Van Gijsegem F."/>
            <person name="Hugouvieux-Cotte-Pattat N."/>
        </authorList>
    </citation>
    <scope>NUCLEOTIDE SEQUENCE [LARGE SCALE GENOMIC DNA]</scope>
    <source>
        <strain evidence="1 2">FVG03</strain>
    </source>
</reference>
<name>A0ABS5B9W0_9GAMM</name>
<dbReference type="Proteomes" id="UP000810130">
    <property type="component" value="Unassembled WGS sequence"/>
</dbReference>
<sequence length="112" mass="12351">MRNGLRYRFAAPSLARQGEAQAPPLLDLGLEAKLRRYAVPSAYSSAVRAACDAITRHMLWLALRASVNAVQKRFSRFCQTRHRLSPHPCGSPGEVVRFGAVFNAGKTPLPFT</sequence>
<comment type="caution">
    <text evidence="1">The sequence shown here is derived from an EMBL/GenBank/DDBJ whole genome shotgun (WGS) entry which is preliminary data.</text>
</comment>
<organism evidence="1 2">
    <name type="scientific">Dickeya oryzae</name>
    <dbReference type="NCBI Taxonomy" id="1240404"/>
    <lineage>
        <taxon>Bacteria</taxon>
        <taxon>Pseudomonadati</taxon>
        <taxon>Pseudomonadota</taxon>
        <taxon>Gammaproteobacteria</taxon>
        <taxon>Enterobacterales</taxon>
        <taxon>Pectobacteriaceae</taxon>
        <taxon>Dickeya</taxon>
    </lineage>
</organism>